<reference evidence="2 3" key="1">
    <citation type="submission" date="2018-12" db="EMBL/GenBank/DDBJ databases">
        <title>Hymenobacter gummosus sp. nov., isolated from a spring.</title>
        <authorList>
            <person name="Nie L."/>
        </authorList>
    </citation>
    <scope>NUCLEOTIDE SEQUENCE [LARGE SCALE GENOMIC DNA]</scope>
    <source>
        <strain evidence="2 3">KCTC 52166</strain>
    </source>
</reference>
<keyword evidence="3" id="KW-1185">Reference proteome</keyword>
<gene>
    <name evidence="2" type="ORF">EJV47_12385</name>
</gene>
<dbReference type="OrthoDB" id="881805at2"/>
<evidence type="ECO:0000256" key="1">
    <source>
        <dbReference type="SAM" id="MobiDB-lite"/>
    </source>
</evidence>
<evidence type="ECO:0000313" key="2">
    <source>
        <dbReference type="EMBL" id="RTQ49609.1"/>
    </source>
</evidence>
<comment type="caution">
    <text evidence="2">The sequence shown here is derived from an EMBL/GenBank/DDBJ whole genome shotgun (WGS) entry which is preliminary data.</text>
</comment>
<dbReference type="Pfam" id="PF14103">
    <property type="entry name" value="DUF4276"/>
    <property type="match status" value="1"/>
</dbReference>
<sequence>MPWSRRRSGFCTGGPTATRRPRGWPTCPTSWRWWKKAPRWATSGSVISLTWATRWPRFPRSQSGSSMRVEFLLEEESAEAALRILLPRLLPAHYTPKLRVFRGCQDLLKQLTTVLKGYKRRLEQPGQQDLRVVVLVDADGIAERRRQELEQAATEAGLLTYAQAAGQQPFYVVNTLAVQELEAWFLGDPLAIQAAYPRVRPQHFSGLPDNPDTVAEAWETLLRVLQKADPKATKAKVRWAETIAPHLDIARNSSPSFQYFRQCLARLE</sequence>
<dbReference type="EMBL" id="RXOF01000006">
    <property type="protein sequence ID" value="RTQ49609.1"/>
    <property type="molecule type" value="Genomic_DNA"/>
</dbReference>
<dbReference type="Proteomes" id="UP000282184">
    <property type="component" value="Unassembled WGS sequence"/>
</dbReference>
<evidence type="ECO:0000313" key="3">
    <source>
        <dbReference type="Proteomes" id="UP000282184"/>
    </source>
</evidence>
<dbReference type="InterPro" id="IPR025455">
    <property type="entry name" value="DUF4276"/>
</dbReference>
<accession>A0A3S0QHX7</accession>
<feature type="region of interest" description="Disordered" evidence="1">
    <location>
        <begin position="1"/>
        <end position="22"/>
    </location>
</feature>
<name>A0A3S0QHX7_9BACT</name>
<protein>
    <submittedName>
        <fullName evidence="2">DUF4276 family protein</fullName>
    </submittedName>
</protein>
<dbReference type="AlphaFoldDB" id="A0A3S0QHX7"/>
<proteinExistence type="predicted"/>
<organism evidence="2 3">
    <name type="scientific">Hymenobacter gummosus</name>
    <dbReference type="NCBI Taxonomy" id="1776032"/>
    <lineage>
        <taxon>Bacteria</taxon>
        <taxon>Pseudomonadati</taxon>
        <taxon>Bacteroidota</taxon>
        <taxon>Cytophagia</taxon>
        <taxon>Cytophagales</taxon>
        <taxon>Hymenobacteraceae</taxon>
        <taxon>Hymenobacter</taxon>
    </lineage>
</organism>